<feature type="region of interest" description="Disordered" evidence="10">
    <location>
        <begin position="94"/>
        <end position="126"/>
    </location>
</feature>
<dbReference type="SMART" id="SM00239">
    <property type="entry name" value="C2"/>
    <property type="match status" value="2"/>
</dbReference>
<proteinExistence type="predicted"/>
<evidence type="ECO:0000313" key="13">
    <source>
        <dbReference type="EMBL" id="EMP31086.1"/>
    </source>
</evidence>
<evidence type="ECO:0000256" key="4">
    <source>
        <dbReference type="ARBA" id="ARBA00022483"/>
    </source>
</evidence>
<evidence type="ECO:0000256" key="5">
    <source>
        <dbReference type="ARBA" id="ARBA00022553"/>
    </source>
</evidence>
<dbReference type="Gene3D" id="6.10.250.3000">
    <property type="match status" value="1"/>
</dbReference>
<dbReference type="GO" id="GO:0042043">
    <property type="term" value="F:neurexin family protein binding"/>
    <property type="evidence" value="ECO:0007669"/>
    <property type="project" value="TreeGrafter"/>
</dbReference>
<dbReference type="InterPro" id="IPR043567">
    <property type="entry name" value="SYTL1-5_C2B"/>
</dbReference>
<evidence type="ECO:0000259" key="11">
    <source>
        <dbReference type="PROSITE" id="PS50004"/>
    </source>
</evidence>
<evidence type="ECO:0000256" key="6">
    <source>
        <dbReference type="ARBA" id="ARBA00022737"/>
    </source>
</evidence>
<dbReference type="STRING" id="8469.M7AZT5"/>
<keyword evidence="6" id="KW-0677">Repeat</keyword>
<evidence type="ECO:0000256" key="10">
    <source>
        <dbReference type="SAM" id="MobiDB-lite"/>
    </source>
</evidence>
<keyword evidence="14" id="KW-1185">Reference proteome</keyword>
<dbReference type="PROSITE" id="PS50916">
    <property type="entry name" value="RABBD"/>
    <property type="match status" value="1"/>
</dbReference>
<dbReference type="GO" id="GO:0005886">
    <property type="term" value="C:plasma membrane"/>
    <property type="evidence" value="ECO:0007669"/>
    <property type="project" value="UniProtKB-SubCell"/>
</dbReference>
<dbReference type="Gene3D" id="2.60.40.150">
    <property type="entry name" value="C2 domain"/>
    <property type="match status" value="2"/>
</dbReference>
<dbReference type="GO" id="GO:0006886">
    <property type="term" value="P:intracellular protein transport"/>
    <property type="evidence" value="ECO:0007669"/>
    <property type="project" value="InterPro"/>
</dbReference>
<feature type="domain" description="C2" evidence="11">
    <location>
        <begin position="409"/>
        <end position="538"/>
    </location>
</feature>
<dbReference type="GO" id="GO:0070382">
    <property type="term" value="C:exocytic vesicle"/>
    <property type="evidence" value="ECO:0007669"/>
    <property type="project" value="TreeGrafter"/>
</dbReference>
<evidence type="ECO:0000256" key="3">
    <source>
        <dbReference type="ARBA" id="ARBA00022475"/>
    </source>
</evidence>
<organism evidence="13 14">
    <name type="scientific">Chelonia mydas</name>
    <name type="common">Green sea-turtle</name>
    <name type="synonym">Chelonia agassizi</name>
    <dbReference type="NCBI Taxonomy" id="8469"/>
    <lineage>
        <taxon>Eukaryota</taxon>
        <taxon>Metazoa</taxon>
        <taxon>Chordata</taxon>
        <taxon>Craniata</taxon>
        <taxon>Vertebrata</taxon>
        <taxon>Euteleostomi</taxon>
        <taxon>Archelosauria</taxon>
        <taxon>Testudinata</taxon>
        <taxon>Testudines</taxon>
        <taxon>Cryptodira</taxon>
        <taxon>Durocryptodira</taxon>
        <taxon>Americhelydia</taxon>
        <taxon>Chelonioidea</taxon>
        <taxon>Cheloniidae</taxon>
        <taxon>Chelonia</taxon>
    </lineage>
</organism>
<dbReference type="SUPFAM" id="SSF49562">
    <property type="entry name" value="C2 domain (Calcium/lipid-binding domain, CaLB)"/>
    <property type="match status" value="2"/>
</dbReference>
<dbReference type="PANTHER" id="PTHR45716">
    <property type="entry name" value="BITESIZE, ISOFORM I"/>
    <property type="match status" value="1"/>
</dbReference>
<dbReference type="CDD" id="cd08393">
    <property type="entry name" value="C2A_SLP-1_2"/>
    <property type="match status" value="1"/>
</dbReference>
<feature type="region of interest" description="Disordered" evidence="10">
    <location>
        <begin position="157"/>
        <end position="181"/>
    </location>
</feature>
<protein>
    <recommendedName>
        <fullName evidence="8">Synaptotagmin-like protein 1</fullName>
    </recommendedName>
    <alternativeName>
        <fullName evidence="9">Exophilin-7</fullName>
    </alternativeName>
</protein>
<dbReference type="InterPro" id="IPR035892">
    <property type="entry name" value="C2_domain_sf"/>
</dbReference>
<feature type="domain" description="C2" evidence="11">
    <location>
        <begin position="275"/>
        <end position="394"/>
    </location>
</feature>
<feature type="region of interest" description="Disordered" evidence="10">
    <location>
        <begin position="558"/>
        <end position="630"/>
    </location>
</feature>
<feature type="domain" description="RabBD" evidence="12">
    <location>
        <begin position="27"/>
        <end position="83"/>
    </location>
</feature>
<evidence type="ECO:0000256" key="7">
    <source>
        <dbReference type="ARBA" id="ARBA00023136"/>
    </source>
</evidence>
<feature type="region of interest" description="Disordered" evidence="10">
    <location>
        <begin position="200"/>
        <end position="242"/>
    </location>
</feature>
<dbReference type="GO" id="GO:0006887">
    <property type="term" value="P:exocytosis"/>
    <property type="evidence" value="ECO:0007669"/>
    <property type="project" value="UniProtKB-KW"/>
</dbReference>
<dbReference type="GO" id="GO:0031267">
    <property type="term" value="F:small GTPase binding"/>
    <property type="evidence" value="ECO:0007669"/>
    <property type="project" value="InterPro"/>
</dbReference>
<dbReference type="AlphaFoldDB" id="M7AZT5"/>
<gene>
    <name evidence="13" type="ORF">UY3_11770</name>
</gene>
<dbReference type="Proteomes" id="UP000031443">
    <property type="component" value="Unassembled WGS sequence"/>
</dbReference>
<dbReference type="PANTHER" id="PTHR45716:SF3">
    <property type="entry name" value="SYNAPTOTAGMIN-LIKE PROTEIN 1"/>
    <property type="match status" value="1"/>
</dbReference>
<dbReference type="eggNOG" id="KOG1028">
    <property type="taxonomic scope" value="Eukaryota"/>
</dbReference>
<accession>M7AZT5</accession>
<evidence type="ECO:0000256" key="2">
    <source>
        <dbReference type="ARBA" id="ARBA00004236"/>
    </source>
</evidence>
<feature type="compositionally biased region" description="Basic and acidic residues" evidence="10">
    <location>
        <begin position="170"/>
        <end position="180"/>
    </location>
</feature>
<evidence type="ECO:0000256" key="1">
    <source>
        <dbReference type="ARBA" id="ARBA00004184"/>
    </source>
</evidence>
<dbReference type="InterPro" id="IPR010911">
    <property type="entry name" value="Rab_BD"/>
</dbReference>
<dbReference type="PROSITE" id="PS50004">
    <property type="entry name" value="C2"/>
    <property type="match status" value="2"/>
</dbReference>
<keyword evidence="3" id="KW-1003">Cell membrane</keyword>
<sequence>MLGLPSGPCSPPPASLTMAQDIDTDALLDLSFLTEEEHEAIVEVLSRDSRLRVLEEGRISKLRESVSDPTQLKILTGDWFCEVRSKRHRHNHFGSDLVRASIRRKKKPKGERGPKHSASVGDLEVISEPAFEEEGTFDVPDAEDRLPQEAAHQLPHPIEAQEDTSQSSKQEAEGKPEQPKRLLFVNAESPNPFYPLNAEEEEVDTDPSPDSLVTGQSNGAFQNGQEASAGSPPKSNSVDPVNKLMSSSVSSLSSSTLSGSMMSLYSDSDVGNVEVRGCIQFALQYEARKKELQIQVIQCRDLAEAKKQRSDPYVKSYLLPDKSNSKRKTTVKKRSLDPIFNETLKYKIEQLELQGRILNLSVWHHDSLGRNLFMGEVELELSSWDWSNTGPAWFNLQPRMRVLPDLLGSRGKLLFALKFIPAGTEGAGLPPTGELHIWVKAAQSLIPSRSGTLDSFIQCYVLPDDSRTSCQKTRVVKRSLSPMFNHTMVYDGFQAKDLSEACAEFTVWEHETFSKHQLGGIRLSLGTGSSYGLPVAWMDSTEEERSVGGLCWGGVAAGSPPVERNPAAPADEPHPPDLAPRAGAGSERLPRPLLQGDSEPIAPGGSCPPAGNCRARTREEPSCRGTGPASPCVTVQKINPTGLGEELCPPGWCFRLMLLA</sequence>
<name>M7AZT5_CHEMY</name>
<comment type="subcellular location">
    <subcellularLocation>
        <location evidence="2">Cell membrane</location>
    </subcellularLocation>
    <subcellularLocation>
        <location evidence="1">Endomembrane system</location>
        <topology evidence="1">Peripheral membrane protein</topology>
    </subcellularLocation>
</comment>
<dbReference type="FunFam" id="2.60.40.150:FF:000108">
    <property type="entry name" value="Synaptotagmin like 1"/>
    <property type="match status" value="1"/>
</dbReference>
<evidence type="ECO:0000256" key="8">
    <source>
        <dbReference type="ARBA" id="ARBA00072163"/>
    </source>
</evidence>
<feature type="compositionally biased region" description="Polar residues" evidence="10">
    <location>
        <begin position="211"/>
        <end position="239"/>
    </location>
</feature>
<evidence type="ECO:0000256" key="9">
    <source>
        <dbReference type="ARBA" id="ARBA00075525"/>
    </source>
</evidence>
<dbReference type="CDD" id="cd04020">
    <property type="entry name" value="C2B_SLP_1-2-3-4"/>
    <property type="match status" value="1"/>
</dbReference>
<dbReference type="EMBL" id="KB546907">
    <property type="protein sequence ID" value="EMP31086.1"/>
    <property type="molecule type" value="Genomic_DNA"/>
</dbReference>
<keyword evidence="7" id="KW-0472">Membrane</keyword>
<keyword evidence="4" id="KW-0268">Exocytosis</keyword>
<dbReference type="FunFam" id="2.60.40.150:FF:000006">
    <property type="entry name" value="Synaptotagmin-like 5, isoform CRA_a"/>
    <property type="match status" value="1"/>
</dbReference>
<dbReference type="InterPro" id="IPR000008">
    <property type="entry name" value="C2_dom"/>
</dbReference>
<evidence type="ECO:0000259" key="12">
    <source>
        <dbReference type="PROSITE" id="PS50916"/>
    </source>
</evidence>
<keyword evidence="5" id="KW-0597">Phosphoprotein</keyword>
<reference evidence="14" key="1">
    <citation type="journal article" date="2013" name="Nat. Genet.">
        <title>The draft genomes of soft-shell turtle and green sea turtle yield insights into the development and evolution of the turtle-specific body plan.</title>
        <authorList>
            <person name="Wang Z."/>
            <person name="Pascual-Anaya J."/>
            <person name="Zadissa A."/>
            <person name="Li W."/>
            <person name="Niimura Y."/>
            <person name="Huang Z."/>
            <person name="Li C."/>
            <person name="White S."/>
            <person name="Xiong Z."/>
            <person name="Fang D."/>
            <person name="Wang B."/>
            <person name="Ming Y."/>
            <person name="Chen Y."/>
            <person name="Zheng Y."/>
            <person name="Kuraku S."/>
            <person name="Pignatelli M."/>
            <person name="Herrero J."/>
            <person name="Beal K."/>
            <person name="Nozawa M."/>
            <person name="Li Q."/>
            <person name="Wang J."/>
            <person name="Zhang H."/>
            <person name="Yu L."/>
            <person name="Shigenobu S."/>
            <person name="Wang J."/>
            <person name="Liu J."/>
            <person name="Flicek P."/>
            <person name="Searle S."/>
            <person name="Wang J."/>
            <person name="Kuratani S."/>
            <person name="Yin Y."/>
            <person name="Aken B."/>
            <person name="Zhang G."/>
            <person name="Irie N."/>
        </authorList>
    </citation>
    <scope>NUCLEOTIDE SEQUENCE [LARGE SCALE GENOMIC DNA]</scope>
</reference>
<dbReference type="Pfam" id="PF00168">
    <property type="entry name" value="C2"/>
    <property type="match status" value="2"/>
</dbReference>
<evidence type="ECO:0000313" key="14">
    <source>
        <dbReference type="Proteomes" id="UP000031443"/>
    </source>
</evidence>